<evidence type="ECO:0000256" key="4">
    <source>
        <dbReference type="SAM" id="MobiDB-lite"/>
    </source>
</evidence>
<dbReference type="InterPro" id="IPR027417">
    <property type="entry name" value="P-loop_NTPase"/>
</dbReference>
<evidence type="ECO:0000256" key="2">
    <source>
        <dbReference type="ARBA" id="ARBA00022840"/>
    </source>
</evidence>
<gene>
    <name evidence="6" type="ORF">GCM10025862_05940</name>
</gene>
<reference evidence="7" key="1">
    <citation type="journal article" date="2019" name="Int. J. Syst. Evol. Microbiol.">
        <title>The Global Catalogue of Microorganisms (GCM) 10K type strain sequencing project: providing services to taxonomists for standard genome sequencing and annotation.</title>
        <authorList>
            <consortium name="The Broad Institute Genomics Platform"/>
            <consortium name="The Broad Institute Genome Sequencing Center for Infectious Disease"/>
            <person name="Wu L."/>
            <person name="Ma J."/>
        </authorList>
    </citation>
    <scope>NUCLEOTIDE SEQUENCE [LARGE SCALE GENOMIC DNA]</scope>
    <source>
        <strain evidence="7">NBRC 105830</strain>
    </source>
</reference>
<dbReference type="InterPro" id="IPR050206">
    <property type="entry name" value="FtsK/SpoIIIE/SftA"/>
</dbReference>
<dbReference type="PANTHER" id="PTHR22683:SF1">
    <property type="entry name" value="TYPE VII SECRETION SYSTEM PROTEIN ESSC"/>
    <property type="match status" value="1"/>
</dbReference>
<protein>
    <recommendedName>
        <fullName evidence="5">FtsK domain-containing protein</fullName>
    </recommendedName>
</protein>
<dbReference type="Proteomes" id="UP001157109">
    <property type="component" value="Unassembled WGS sequence"/>
</dbReference>
<dbReference type="PANTHER" id="PTHR22683">
    <property type="entry name" value="SPORULATION PROTEIN RELATED"/>
    <property type="match status" value="1"/>
</dbReference>
<evidence type="ECO:0000313" key="6">
    <source>
        <dbReference type="EMBL" id="GMA18573.1"/>
    </source>
</evidence>
<dbReference type="SUPFAM" id="SSF52540">
    <property type="entry name" value="P-loop containing nucleoside triphosphate hydrolases"/>
    <property type="match status" value="1"/>
</dbReference>
<keyword evidence="2 3" id="KW-0067">ATP-binding</keyword>
<feature type="domain" description="FtsK" evidence="5">
    <location>
        <begin position="207"/>
        <end position="397"/>
    </location>
</feature>
<proteinExistence type="predicted"/>
<organism evidence="6 7">
    <name type="scientific">Arsenicicoccus piscis</name>
    <dbReference type="NCBI Taxonomy" id="673954"/>
    <lineage>
        <taxon>Bacteria</taxon>
        <taxon>Bacillati</taxon>
        <taxon>Actinomycetota</taxon>
        <taxon>Actinomycetes</taxon>
        <taxon>Micrococcales</taxon>
        <taxon>Intrasporangiaceae</taxon>
        <taxon>Arsenicicoccus</taxon>
    </lineage>
</organism>
<dbReference type="CDD" id="cd01127">
    <property type="entry name" value="TrwB_TraG_TraD_VirD4"/>
    <property type="match status" value="1"/>
</dbReference>
<keyword evidence="7" id="KW-1185">Reference proteome</keyword>
<evidence type="ECO:0000313" key="7">
    <source>
        <dbReference type="Proteomes" id="UP001157109"/>
    </source>
</evidence>
<dbReference type="Gene3D" id="3.40.50.300">
    <property type="entry name" value="P-loop containing nucleotide triphosphate hydrolases"/>
    <property type="match status" value="1"/>
</dbReference>
<feature type="region of interest" description="Disordered" evidence="4">
    <location>
        <begin position="580"/>
        <end position="629"/>
    </location>
</feature>
<evidence type="ECO:0000256" key="1">
    <source>
        <dbReference type="ARBA" id="ARBA00022741"/>
    </source>
</evidence>
<evidence type="ECO:0000259" key="5">
    <source>
        <dbReference type="PROSITE" id="PS50901"/>
    </source>
</evidence>
<keyword evidence="1 3" id="KW-0547">Nucleotide-binding</keyword>
<feature type="compositionally biased region" description="Low complexity" evidence="4">
    <location>
        <begin position="606"/>
        <end position="623"/>
    </location>
</feature>
<evidence type="ECO:0000256" key="3">
    <source>
        <dbReference type="PROSITE-ProRule" id="PRU00289"/>
    </source>
</evidence>
<dbReference type="InterPro" id="IPR002543">
    <property type="entry name" value="FtsK_dom"/>
</dbReference>
<feature type="compositionally biased region" description="Low complexity" evidence="4">
    <location>
        <begin position="553"/>
        <end position="565"/>
    </location>
</feature>
<feature type="binding site" evidence="3">
    <location>
        <begin position="225"/>
        <end position="232"/>
    </location>
    <ligand>
        <name>ATP</name>
        <dbReference type="ChEBI" id="CHEBI:30616"/>
    </ligand>
</feature>
<dbReference type="Pfam" id="PF01580">
    <property type="entry name" value="FtsK_SpoIIIE"/>
    <property type="match status" value="1"/>
</dbReference>
<feature type="region of interest" description="Disordered" evidence="4">
    <location>
        <begin position="543"/>
        <end position="565"/>
    </location>
</feature>
<sequence>MLVGPATTTRALAGALAAQLATWCAPSTLQLVVHASGARAAAGWELLEELPHATRAAAGGTTPALRLVLVDQLDRLGSWPAEPDHTGQPRTLLLGVARDLAGVPPGVDQLVLLDDEGGAELVRRGTHGTVRLLFRPDLPAPGWLDGVLRALEPLTLADTATERGGLPTSLTLDEIEPLAVADAWQLRVAWAEQRSGLSTAVGVGADGTPVSLDLTADGPHALVAGTTGAGKSELLRTLVSGLALYHGPDDLSFVLVDYKGGSAFAECAQLPHCQGLVTDLDPALAERALASLTAELRRRERLLAAVGAEDLAAYRRTGQQSVNPLPRLLVVVDEFRMLATDLPEFVPGLLKIATVGRSLGVHLVLATQRPAGVVTPDIKANVSARIALRVADVPDSVDVLDVPDAARLPNRAPGRAYFRRGVERPQPFQVAQVSAPAAARRPPVLVRPLDPVSPALAAPSGRGVRPGIDAEPSSGHPTLLSQVVATAQEAARDLPCHHPPGCHRWLTWCSGRTSADELSPSRHPTPGSPCCWVWATTSTSWPSGPRGGALTRTATSPSSVPAGAGAPPSCARWRCPAVQAAPPADRGRPCRSTSSTGMTRCSTCGRSRTSARSPPATTPSSSPGCCGGC</sequence>
<dbReference type="EMBL" id="BSUJ01000001">
    <property type="protein sequence ID" value="GMA18573.1"/>
    <property type="molecule type" value="Genomic_DNA"/>
</dbReference>
<accession>A0ABQ6HKI3</accession>
<feature type="compositionally biased region" description="Polar residues" evidence="4">
    <location>
        <begin position="591"/>
        <end position="605"/>
    </location>
</feature>
<dbReference type="PROSITE" id="PS50901">
    <property type="entry name" value="FTSK"/>
    <property type="match status" value="1"/>
</dbReference>
<name>A0ABQ6HKI3_9MICO</name>
<comment type="caution">
    <text evidence="6">The sequence shown here is derived from an EMBL/GenBank/DDBJ whole genome shotgun (WGS) entry which is preliminary data.</text>
</comment>
<feature type="region of interest" description="Disordered" evidence="4">
    <location>
        <begin position="448"/>
        <end position="476"/>
    </location>
</feature>